<dbReference type="InterPro" id="IPR003594">
    <property type="entry name" value="HATPase_dom"/>
</dbReference>
<evidence type="ECO:0000256" key="9">
    <source>
        <dbReference type="PROSITE-ProRule" id="PRU00169"/>
    </source>
</evidence>
<dbReference type="SMART" id="SM00448">
    <property type="entry name" value="REC"/>
    <property type="match status" value="1"/>
</dbReference>
<keyword evidence="6" id="KW-0902">Two-component regulatory system</keyword>
<dbReference type="InterPro" id="IPR004358">
    <property type="entry name" value="Sig_transdc_His_kin-like_C"/>
</dbReference>
<evidence type="ECO:0000313" key="16">
    <source>
        <dbReference type="EMBL" id="RUT02534.1"/>
    </source>
</evidence>
<feature type="domain" description="CheR-type methyltransferase" evidence="15">
    <location>
        <begin position="227"/>
        <end position="322"/>
    </location>
</feature>
<evidence type="ECO:0000256" key="10">
    <source>
        <dbReference type="SAM" id="Coils"/>
    </source>
</evidence>
<dbReference type="Gene3D" id="3.30.565.10">
    <property type="entry name" value="Histidine kinase-like ATPase, C-terminal domain"/>
    <property type="match status" value="1"/>
</dbReference>
<dbReference type="EMBL" id="RSCL01000016">
    <property type="protein sequence ID" value="RUT02534.1"/>
    <property type="molecule type" value="Genomic_DNA"/>
</dbReference>
<feature type="modified residue" description="4-aspartylphosphate" evidence="9">
    <location>
        <position position="1126"/>
    </location>
</feature>
<dbReference type="SMART" id="SM00388">
    <property type="entry name" value="HisKA"/>
    <property type="match status" value="1"/>
</dbReference>
<evidence type="ECO:0000256" key="3">
    <source>
        <dbReference type="ARBA" id="ARBA00012438"/>
    </source>
</evidence>
<dbReference type="FunFam" id="3.30.565.10:FF:000010">
    <property type="entry name" value="Sensor histidine kinase RcsC"/>
    <property type="match status" value="1"/>
</dbReference>
<keyword evidence="8" id="KW-0145">Chemotaxis</keyword>
<evidence type="ECO:0000256" key="6">
    <source>
        <dbReference type="ARBA" id="ARBA00023012"/>
    </source>
</evidence>
<feature type="compositionally biased region" description="Polar residues" evidence="11">
    <location>
        <begin position="21"/>
        <end position="30"/>
    </location>
</feature>
<dbReference type="Pfam" id="PF00512">
    <property type="entry name" value="HisKA"/>
    <property type="match status" value="1"/>
</dbReference>
<dbReference type="InterPro" id="IPR003661">
    <property type="entry name" value="HisK_dim/P_dom"/>
</dbReference>
<keyword evidence="4 9" id="KW-0597">Phosphoprotein</keyword>
<dbReference type="Proteomes" id="UP000271624">
    <property type="component" value="Unassembled WGS sequence"/>
</dbReference>
<dbReference type="InterPro" id="IPR035909">
    <property type="entry name" value="CheB_C"/>
</dbReference>
<keyword evidence="8" id="KW-0378">Hydrolase</keyword>
<feature type="coiled-coil region" evidence="10">
    <location>
        <begin position="474"/>
        <end position="547"/>
    </location>
</feature>
<dbReference type="InterPro" id="IPR022641">
    <property type="entry name" value="CheR_N"/>
</dbReference>
<evidence type="ECO:0000259" key="13">
    <source>
        <dbReference type="PROSITE" id="PS50110"/>
    </source>
</evidence>
<keyword evidence="17" id="KW-1185">Reference proteome</keyword>
<dbReference type="Pfam" id="PF00072">
    <property type="entry name" value="Response_reg"/>
    <property type="match status" value="1"/>
</dbReference>
<evidence type="ECO:0000256" key="1">
    <source>
        <dbReference type="ARBA" id="ARBA00000085"/>
    </source>
</evidence>
<dbReference type="SUPFAM" id="SSF47384">
    <property type="entry name" value="Homodimeric domain of signal transducing histidine kinase"/>
    <property type="match status" value="1"/>
</dbReference>
<feature type="active site" evidence="8">
    <location>
        <position position="66"/>
    </location>
</feature>
<evidence type="ECO:0000256" key="7">
    <source>
        <dbReference type="ARBA" id="ARBA00074306"/>
    </source>
</evidence>
<sequence length="1201" mass="133552">MNRRPPKKKSQSRRTEKSAPNGEQQGNSNIFPIVGIGASAGGLEAFTQLLQHLPTNTGMGFVLVQHLSPDHKSLLREILSRATEMPVHEVVDNTTVEPNQLYVIPPGKQMVISEGVLKLMPREKIRGLAMTVDTFFFSLASDRGNKALAIVLSGGDSDGALGAKAIKAAGGITFAQCEDTAQVSSMPNTAVATGHVDFILTPSEIAAELAKISRHPYVADTTLVEVASPEELIEGKNALQTIFVLLRVATGVDFSSYKHTTLQRRIYRRMMLYQILQLEDYVTFLQNNPVEVQALYEDVLINVTSFMRDKEAFEALKTEVFPIITKDKSARIATDLDLQKEADRIVLNRYAPAGVVTNFDLEILQFRGQTSRYLEPTPGRASLNLLKMVREDLRLEVRTAVGQAKKLDAPVTKEGLQIWENEQARLVTINIIPFKARTLEERYFLILFEDATATLQPETSTKTGGRKPKIDPEIQRLQQELKATKEHLQSVIEEQEASNQDLRAANEEILSSNEELQSTNEELETAKEEIQATNEELNTVNDELYRRNLELNHLSNDLENLLSSTNIPIVMLGADVRIRRFTPLAQQILNLIPTDVGRPLRDINHNLNIPGLEQEILSVINTFSVKEQEVQDQKGHWYDLRIRPYRTIDNKIDGAVMILVDIDALKRSSEQLTESRNYAEAIVETMREPLVVLDTSLKVITANRAFYETFEVTTTQVEGRPLFELGNGQWNIPDLRELLEQIVPSNNQLSEFQNLVVEHEFEQIGRKTMMLNARRMSQPNHQDMILLAIDDITQQEQLRRERSQLLELEQSSRAAAEAANRSKDEFLSILSHELRNPLNSLLGWAQLLRRQKVDASKLARGLEAIENSAKIQTQLIEDLLDISRITSGKMRLDARLIELAPIIETAIEVVRVSADAKQIQLVSTLDAASEQILGDPVRLQQIIWNLLTNAIKFTPPTGRVEIKLEYIDSTAQIQVSDTGKGINAEFLPYVFERFRQADSSQSRANPGIGLGLAIVSHLVELHGGTVSADSLGEEHGATFTVRLPKQTQISKPAILLGAVNISMPVEDITTLAGVRVLILDDSPDVRELFTVVLEGYGADVTTVATPENAIQSLIANPNGYDVLLSDISMPGEDGYTFIRRVRQLGAELGGQIPAAALTANARSEDSVAAITAGFQMHLTKPVPPDRLAFAVANLACRFPTS</sequence>
<feature type="domain" description="CheB-type methylesterase" evidence="14">
    <location>
        <begin position="30"/>
        <end position="209"/>
    </location>
</feature>
<dbReference type="Gene3D" id="3.40.50.180">
    <property type="entry name" value="Methylesterase CheB, C-terminal domain"/>
    <property type="match status" value="1"/>
</dbReference>
<dbReference type="GO" id="GO:0008757">
    <property type="term" value="F:S-adenosylmethionine-dependent methyltransferase activity"/>
    <property type="evidence" value="ECO:0007669"/>
    <property type="project" value="InterPro"/>
</dbReference>
<dbReference type="InterPro" id="IPR001789">
    <property type="entry name" value="Sig_transdc_resp-reg_receiver"/>
</dbReference>
<dbReference type="InterPro" id="IPR005467">
    <property type="entry name" value="His_kinase_dom"/>
</dbReference>
<feature type="active site" evidence="8">
    <location>
        <position position="158"/>
    </location>
</feature>
<dbReference type="InterPro" id="IPR000780">
    <property type="entry name" value="CheR_MeTrfase"/>
</dbReference>
<keyword evidence="5" id="KW-0808">Transferase</keyword>
<protein>
    <recommendedName>
        <fullName evidence="7">Circadian input-output histidine kinase CikA</fullName>
        <ecNumber evidence="3">2.7.13.3</ecNumber>
    </recommendedName>
</protein>
<feature type="domain" description="Histidine kinase" evidence="12">
    <location>
        <begin position="829"/>
        <end position="1047"/>
    </location>
</feature>
<comment type="caution">
    <text evidence="16">The sequence shown here is derived from an EMBL/GenBank/DDBJ whole genome shotgun (WGS) entry which is preliminary data.</text>
</comment>
<dbReference type="SMART" id="SM00091">
    <property type="entry name" value="PAS"/>
    <property type="match status" value="2"/>
</dbReference>
<dbReference type="PANTHER" id="PTHR43547">
    <property type="entry name" value="TWO-COMPONENT HISTIDINE KINASE"/>
    <property type="match status" value="1"/>
</dbReference>
<gene>
    <name evidence="16" type="ORF">DSM106972_060120</name>
</gene>
<dbReference type="PANTHER" id="PTHR43547:SF2">
    <property type="entry name" value="HYBRID SIGNAL TRANSDUCTION HISTIDINE KINASE C"/>
    <property type="match status" value="1"/>
</dbReference>
<dbReference type="InterPro" id="IPR000673">
    <property type="entry name" value="Sig_transdc_resp-reg_Me-estase"/>
</dbReference>
<dbReference type="InterPro" id="IPR011006">
    <property type="entry name" value="CheY-like_superfamily"/>
</dbReference>
<dbReference type="AlphaFoldDB" id="A0A3S1B0P5"/>
<dbReference type="SUPFAM" id="SSF55785">
    <property type="entry name" value="PYP-like sensor domain (PAS domain)"/>
    <property type="match status" value="2"/>
</dbReference>
<dbReference type="RefSeq" id="WP_127084236.1">
    <property type="nucleotide sequence ID" value="NZ_RSCL01000016.1"/>
</dbReference>
<dbReference type="PRINTS" id="PR00344">
    <property type="entry name" value="BCTRLSENSOR"/>
</dbReference>
<dbReference type="InterPro" id="IPR035965">
    <property type="entry name" value="PAS-like_dom_sf"/>
</dbReference>
<dbReference type="Pfam" id="PF13188">
    <property type="entry name" value="PAS_8"/>
    <property type="match status" value="1"/>
</dbReference>
<evidence type="ECO:0000259" key="15">
    <source>
        <dbReference type="PROSITE" id="PS50123"/>
    </source>
</evidence>
<evidence type="ECO:0000256" key="2">
    <source>
        <dbReference type="ARBA" id="ARBA00006402"/>
    </source>
</evidence>
<dbReference type="PROSITE" id="PS50109">
    <property type="entry name" value="HIS_KIN"/>
    <property type="match status" value="1"/>
</dbReference>
<dbReference type="InterPro" id="IPR000014">
    <property type="entry name" value="PAS"/>
</dbReference>
<dbReference type="PROSITE" id="PS50110">
    <property type="entry name" value="RESPONSE_REGULATORY"/>
    <property type="match status" value="1"/>
</dbReference>
<dbReference type="SMART" id="SM00138">
    <property type="entry name" value="MeTrc"/>
    <property type="match status" value="1"/>
</dbReference>
<dbReference type="Pfam" id="PF01339">
    <property type="entry name" value="CheB_methylest"/>
    <property type="match status" value="1"/>
</dbReference>
<dbReference type="PROSITE" id="PS50123">
    <property type="entry name" value="CHER"/>
    <property type="match status" value="1"/>
</dbReference>
<dbReference type="CDD" id="cd00082">
    <property type="entry name" value="HisKA"/>
    <property type="match status" value="1"/>
</dbReference>
<dbReference type="PROSITE" id="PS50122">
    <property type="entry name" value="CHEB"/>
    <property type="match status" value="1"/>
</dbReference>
<feature type="domain" description="Response regulatory" evidence="13">
    <location>
        <begin position="1075"/>
        <end position="1195"/>
    </location>
</feature>
<keyword evidence="10" id="KW-0175">Coiled coil</keyword>
<dbReference type="GO" id="GO:0006935">
    <property type="term" value="P:chemotaxis"/>
    <property type="evidence" value="ECO:0007669"/>
    <property type="project" value="UniProtKB-UniRule"/>
</dbReference>
<dbReference type="CDD" id="cd17580">
    <property type="entry name" value="REC_2_DhkD-like"/>
    <property type="match status" value="1"/>
</dbReference>
<reference evidence="16" key="2">
    <citation type="journal article" date="2019" name="Genome Biol. Evol.">
        <title>Day and night: Metabolic profiles and evolutionary relationships of six axenic non-marine cyanobacteria.</title>
        <authorList>
            <person name="Will S.E."/>
            <person name="Henke P."/>
            <person name="Boedeker C."/>
            <person name="Huang S."/>
            <person name="Brinkmann H."/>
            <person name="Rohde M."/>
            <person name="Jarek M."/>
            <person name="Friedl T."/>
            <person name="Seufert S."/>
            <person name="Schumacher M."/>
            <person name="Overmann J."/>
            <person name="Neumann-Schaal M."/>
            <person name="Petersen J."/>
        </authorList>
    </citation>
    <scope>NUCLEOTIDE SEQUENCE [LARGE SCALE GENOMIC DNA]</scope>
    <source>
        <strain evidence="16">PCC 7102</strain>
    </source>
</reference>
<feature type="active site" evidence="8">
    <location>
        <position position="39"/>
    </location>
</feature>
<feature type="region of interest" description="Disordered" evidence="11">
    <location>
        <begin position="1"/>
        <end position="30"/>
    </location>
</feature>
<proteinExistence type="inferred from homology"/>
<feature type="compositionally biased region" description="Basic residues" evidence="11">
    <location>
        <begin position="1"/>
        <end position="12"/>
    </location>
</feature>
<accession>A0A3S1B0P5</accession>
<dbReference type="Pfam" id="PF13596">
    <property type="entry name" value="PAS_10"/>
    <property type="match status" value="1"/>
</dbReference>
<dbReference type="Pfam" id="PF02518">
    <property type="entry name" value="HATPase_c"/>
    <property type="match status" value="1"/>
</dbReference>
<name>A0A3S1B0P5_9CYAN</name>
<evidence type="ECO:0000313" key="17">
    <source>
        <dbReference type="Proteomes" id="UP000271624"/>
    </source>
</evidence>
<keyword evidence="5" id="KW-0418">Kinase</keyword>
<dbReference type="Gene3D" id="1.10.287.130">
    <property type="match status" value="1"/>
</dbReference>
<dbReference type="SUPFAM" id="SSF55874">
    <property type="entry name" value="ATPase domain of HSP90 chaperone/DNA topoisomerase II/histidine kinase"/>
    <property type="match status" value="1"/>
</dbReference>
<dbReference type="SUPFAM" id="SSF47757">
    <property type="entry name" value="Chemotaxis receptor methyltransferase CheR, N-terminal domain"/>
    <property type="match status" value="1"/>
</dbReference>
<evidence type="ECO:0000259" key="14">
    <source>
        <dbReference type="PROSITE" id="PS50122"/>
    </source>
</evidence>
<dbReference type="GO" id="GO:0000155">
    <property type="term" value="F:phosphorelay sensor kinase activity"/>
    <property type="evidence" value="ECO:0007669"/>
    <property type="project" value="InterPro"/>
</dbReference>
<comment type="similarity">
    <text evidence="2">In the N-terminal section; belongs to the phytochrome family.</text>
</comment>
<dbReference type="GO" id="GO:0008984">
    <property type="term" value="F:protein-glutamate methylesterase activity"/>
    <property type="evidence" value="ECO:0007669"/>
    <property type="project" value="InterPro"/>
</dbReference>
<evidence type="ECO:0000256" key="8">
    <source>
        <dbReference type="PROSITE-ProRule" id="PRU00050"/>
    </source>
</evidence>
<dbReference type="SUPFAM" id="SSF57997">
    <property type="entry name" value="Tropomyosin"/>
    <property type="match status" value="1"/>
</dbReference>
<dbReference type="GO" id="GO:0005737">
    <property type="term" value="C:cytoplasm"/>
    <property type="evidence" value="ECO:0007669"/>
    <property type="project" value="InterPro"/>
</dbReference>
<dbReference type="SUPFAM" id="SSF52738">
    <property type="entry name" value="Methylesterase CheB, C-terminal domain"/>
    <property type="match status" value="1"/>
</dbReference>
<dbReference type="EC" id="2.7.13.3" evidence="3"/>
<dbReference type="SMART" id="SM00387">
    <property type="entry name" value="HATPase_c"/>
    <property type="match status" value="1"/>
</dbReference>
<dbReference type="SUPFAM" id="SSF52172">
    <property type="entry name" value="CheY-like"/>
    <property type="match status" value="1"/>
</dbReference>
<evidence type="ECO:0000259" key="12">
    <source>
        <dbReference type="PROSITE" id="PS50109"/>
    </source>
</evidence>
<reference evidence="16" key="1">
    <citation type="submission" date="2018-12" db="EMBL/GenBank/DDBJ databases">
        <authorList>
            <person name="Will S."/>
            <person name="Neumann-Schaal M."/>
            <person name="Henke P."/>
        </authorList>
    </citation>
    <scope>NUCLEOTIDE SEQUENCE</scope>
    <source>
        <strain evidence="16">PCC 7102</strain>
    </source>
</reference>
<dbReference type="OrthoDB" id="9799157at2"/>
<dbReference type="Pfam" id="PF03705">
    <property type="entry name" value="CheR_N"/>
    <property type="match status" value="1"/>
</dbReference>
<organism evidence="16 17">
    <name type="scientific">Dulcicalothrix desertica PCC 7102</name>
    <dbReference type="NCBI Taxonomy" id="232991"/>
    <lineage>
        <taxon>Bacteria</taxon>
        <taxon>Bacillati</taxon>
        <taxon>Cyanobacteriota</taxon>
        <taxon>Cyanophyceae</taxon>
        <taxon>Nostocales</taxon>
        <taxon>Calotrichaceae</taxon>
        <taxon>Dulcicalothrix</taxon>
    </lineage>
</organism>
<evidence type="ECO:0000256" key="5">
    <source>
        <dbReference type="ARBA" id="ARBA00022777"/>
    </source>
</evidence>
<dbReference type="GO" id="GO:0000156">
    <property type="term" value="F:phosphorelay response regulator activity"/>
    <property type="evidence" value="ECO:0007669"/>
    <property type="project" value="InterPro"/>
</dbReference>
<comment type="catalytic activity">
    <reaction evidence="1">
        <text>ATP + protein L-histidine = ADP + protein N-phospho-L-histidine.</text>
        <dbReference type="EC" id="2.7.13.3"/>
    </reaction>
</comment>
<dbReference type="Gene3D" id="3.30.450.20">
    <property type="entry name" value="PAS domain"/>
    <property type="match status" value="2"/>
</dbReference>
<evidence type="ECO:0000256" key="4">
    <source>
        <dbReference type="ARBA" id="ARBA00022553"/>
    </source>
</evidence>
<dbReference type="InterPro" id="IPR036097">
    <property type="entry name" value="HisK_dim/P_sf"/>
</dbReference>
<dbReference type="CDD" id="cd16434">
    <property type="entry name" value="CheB-CheR_fusion"/>
    <property type="match status" value="1"/>
</dbReference>
<dbReference type="InterPro" id="IPR036890">
    <property type="entry name" value="HATPase_C_sf"/>
</dbReference>
<dbReference type="Gene3D" id="3.40.50.2300">
    <property type="match status" value="1"/>
</dbReference>
<evidence type="ECO:0000256" key="11">
    <source>
        <dbReference type="SAM" id="MobiDB-lite"/>
    </source>
</evidence>